<feature type="compositionally biased region" description="Basic and acidic residues" evidence="4">
    <location>
        <begin position="361"/>
        <end position="371"/>
    </location>
</feature>
<evidence type="ECO:0000256" key="1">
    <source>
        <dbReference type="ARBA" id="ARBA00010845"/>
    </source>
</evidence>
<feature type="compositionally biased region" description="Low complexity" evidence="4">
    <location>
        <begin position="219"/>
        <end position="228"/>
    </location>
</feature>
<dbReference type="GO" id="GO:0005634">
    <property type="term" value="C:nucleus"/>
    <property type="evidence" value="ECO:0007669"/>
    <property type="project" value="InterPro"/>
</dbReference>
<evidence type="ECO:0000313" key="6">
    <source>
        <dbReference type="EMBL" id="KAK1920823.1"/>
    </source>
</evidence>
<evidence type="ECO:0000256" key="3">
    <source>
        <dbReference type="SAM" id="Coils"/>
    </source>
</evidence>
<dbReference type="GO" id="GO:0045132">
    <property type="term" value="P:meiotic chromosome segregation"/>
    <property type="evidence" value="ECO:0007669"/>
    <property type="project" value="InterPro"/>
</dbReference>
<proteinExistence type="inferred from homology"/>
<feature type="domain" description="Shugoshin C-terminal" evidence="5">
    <location>
        <begin position="418"/>
        <end position="438"/>
    </location>
</feature>
<feature type="region of interest" description="Disordered" evidence="4">
    <location>
        <begin position="169"/>
        <end position="314"/>
    </location>
</feature>
<evidence type="ECO:0000259" key="5">
    <source>
        <dbReference type="Pfam" id="PF07557"/>
    </source>
</evidence>
<feature type="region of interest" description="Disordered" evidence="4">
    <location>
        <begin position="327"/>
        <end position="388"/>
    </location>
</feature>
<dbReference type="Pfam" id="PF07557">
    <property type="entry name" value="Shugoshin_C"/>
    <property type="match status" value="1"/>
</dbReference>
<dbReference type="Proteomes" id="UP001182556">
    <property type="component" value="Unassembled WGS sequence"/>
</dbReference>
<reference evidence="6" key="1">
    <citation type="submission" date="2023-02" db="EMBL/GenBank/DDBJ databases">
        <title>Identification and recombinant expression of a fungal hydrolase from Papiliotrema laurentii that hydrolyzes apple cutin and clears colloidal polyester polyurethane.</title>
        <authorList>
            <consortium name="DOE Joint Genome Institute"/>
            <person name="Roman V.A."/>
            <person name="Bojanowski C."/>
            <person name="Crable B.R."/>
            <person name="Wagner D.N."/>
            <person name="Hung C.S."/>
            <person name="Nadeau L.J."/>
            <person name="Schratz L."/>
            <person name="Haridas S."/>
            <person name="Pangilinan J."/>
            <person name="Lipzen A."/>
            <person name="Na H."/>
            <person name="Yan M."/>
            <person name="Ng V."/>
            <person name="Grigoriev I.V."/>
            <person name="Spatafora J.W."/>
            <person name="Barlow D."/>
            <person name="Biffinger J."/>
            <person name="Kelley-Loughnane N."/>
            <person name="Varaljay V.A."/>
            <person name="Crookes-Goodson W.J."/>
        </authorList>
    </citation>
    <scope>NUCLEOTIDE SEQUENCE</scope>
    <source>
        <strain evidence="6">5307AH</strain>
    </source>
</reference>
<sequence length="643" mass="69186">MATRRQRPALDAVPGPTAQSKNTTLEAFEDFRRRHSRQNKDIVIDNALRRTTVKTLQDEIGKLHVELLELRQANILLSSQVKRLQNEAARSCPYAAKDAIDQILAAIPALRQFRDSLGSGPDSPGIAGDVSQGEKGWAMEYTENPTATRPAAYGADLRKLGNLEPLLEASEYGSDDGDALPPSVEERKIRRISKGRRRTEIGSVALRSPRPGTKPPPSDFFVVDSPPSSSRPPSPARSESLTSLASNSPSPVKKPSKSPEKRNKRRRESGLISIPSTVDYVAAPASSEFDDVAEIPDWEEGRNVGHPPVKPQTTQRVLEMAPDLPLCGMQISGQTAGTPEAGPSRRAETQRSSTFVPAGDRIMDKATDEAKSTASMVHEGSSRQIAFTPAPSCPSLELDLLSEVDSLAAHGDDDIGRGRRARKSVNYKEPSLTKKMRKPDGVSVEDTLRLPRLSVSGLSPLPPGTPRGVTTAVPESRTANSKRALQHMTGPRRKSVLPRHGLISSRPGMINDDEDEVEDGLELELGDEGRTTPSDGEDEYVRSVPSTPADSLSPPSAPPPPRRSSVQRTSPRKTAVKKPDGPGTGATKPSSLTKRISSSGSRGALMPRSEDNGQQKSAAAPTAATKPLSTMRRPVATGRRVDA</sequence>
<name>A0AAD9CUV8_PAPLA</name>
<protein>
    <recommendedName>
        <fullName evidence="5">Shugoshin C-terminal domain-containing protein</fullName>
    </recommendedName>
</protein>
<feature type="region of interest" description="Disordered" evidence="4">
    <location>
        <begin position="409"/>
        <end position="643"/>
    </location>
</feature>
<dbReference type="InterPro" id="IPR011515">
    <property type="entry name" value="Shugoshin_C"/>
</dbReference>
<gene>
    <name evidence="6" type="ORF">DB88DRAFT_501169</name>
</gene>
<feature type="compositionally biased region" description="Polar residues" evidence="4">
    <location>
        <begin position="587"/>
        <end position="601"/>
    </location>
</feature>
<evidence type="ECO:0000256" key="2">
    <source>
        <dbReference type="ARBA" id="ARBA00022829"/>
    </source>
</evidence>
<feature type="compositionally biased region" description="Acidic residues" evidence="4">
    <location>
        <begin position="288"/>
        <end position="298"/>
    </location>
</feature>
<feature type="compositionally biased region" description="Low complexity" evidence="4">
    <location>
        <begin position="545"/>
        <end position="554"/>
    </location>
</feature>
<feature type="coiled-coil region" evidence="3">
    <location>
        <begin position="53"/>
        <end position="87"/>
    </location>
</feature>
<dbReference type="GO" id="GO:0000775">
    <property type="term" value="C:chromosome, centromeric region"/>
    <property type="evidence" value="ECO:0007669"/>
    <property type="project" value="InterPro"/>
</dbReference>
<dbReference type="EMBL" id="JAODAN010000012">
    <property type="protein sequence ID" value="KAK1920823.1"/>
    <property type="molecule type" value="Genomic_DNA"/>
</dbReference>
<organism evidence="6 7">
    <name type="scientific">Papiliotrema laurentii</name>
    <name type="common">Cryptococcus laurentii</name>
    <dbReference type="NCBI Taxonomy" id="5418"/>
    <lineage>
        <taxon>Eukaryota</taxon>
        <taxon>Fungi</taxon>
        <taxon>Dikarya</taxon>
        <taxon>Basidiomycota</taxon>
        <taxon>Agaricomycotina</taxon>
        <taxon>Tremellomycetes</taxon>
        <taxon>Tremellales</taxon>
        <taxon>Rhynchogastremaceae</taxon>
        <taxon>Papiliotrema</taxon>
    </lineage>
</organism>
<dbReference type="AlphaFoldDB" id="A0AAD9CUV8"/>
<keyword evidence="7" id="KW-1185">Reference proteome</keyword>
<keyword evidence="3" id="KW-0175">Coiled coil</keyword>
<comment type="caution">
    <text evidence="6">The sequence shown here is derived from an EMBL/GenBank/DDBJ whole genome shotgun (WGS) entry which is preliminary data.</text>
</comment>
<comment type="similarity">
    <text evidence="1">Belongs to the shugoshin family.</text>
</comment>
<evidence type="ECO:0000256" key="4">
    <source>
        <dbReference type="SAM" id="MobiDB-lite"/>
    </source>
</evidence>
<accession>A0AAD9CUV8</accession>
<feature type="compositionally biased region" description="Acidic residues" evidence="4">
    <location>
        <begin position="511"/>
        <end position="526"/>
    </location>
</feature>
<feature type="region of interest" description="Disordered" evidence="4">
    <location>
        <begin position="1"/>
        <end position="24"/>
    </location>
</feature>
<evidence type="ECO:0000313" key="7">
    <source>
        <dbReference type="Proteomes" id="UP001182556"/>
    </source>
</evidence>
<keyword evidence="2" id="KW-0159">Chromosome partition</keyword>
<feature type="compositionally biased region" description="Low complexity" evidence="4">
    <location>
        <begin position="614"/>
        <end position="629"/>
    </location>
</feature>